<dbReference type="GO" id="GO:0016620">
    <property type="term" value="F:oxidoreductase activity, acting on the aldehyde or oxo group of donors, NAD or NADP as acceptor"/>
    <property type="evidence" value="ECO:0007669"/>
    <property type="project" value="InterPro"/>
</dbReference>
<dbReference type="InterPro" id="IPR016162">
    <property type="entry name" value="Ald_DH_N"/>
</dbReference>
<dbReference type="InParanoid" id="A0A251SKP4"/>
<dbReference type="STRING" id="4232.A0A251SKP4"/>
<dbReference type="InterPro" id="IPR016161">
    <property type="entry name" value="Ald_DH/histidinol_DH"/>
</dbReference>
<dbReference type="SUPFAM" id="SSF53720">
    <property type="entry name" value="ALDH-like"/>
    <property type="match status" value="1"/>
</dbReference>
<dbReference type="Gene3D" id="3.40.309.10">
    <property type="entry name" value="Aldehyde Dehydrogenase, Chain A, domain 2"/>
    <property type="match status" value="1"/>
</dbReference>
<organism evidence="2 3">
    <name type="scientific">Helianthus annuus</name>
    <name type="common">Common sunflower</name>
    <dbReference type="NCBI Taxonomy" id="4232"/>
    <lineage>
        <taxon>Eukaryota</taxon>
        <taxon>Viridiplantae</taxon>
        <taxon>Streptophyta</taxon>
        <taxon>Embryophyta</taxon>
        <taxon>Tracheophyta</taxon>
        <taxon>Spermatophyta</taxon>
        <taxon>Magnoliopsida</taxon>
        <taxon>eudicotyledons</taxon>
        <taxon>Gunneridae</taxon>
        <taxon>Pentapetalae</taxon>
        <taxon>asterids</taxon>
        <taxon>campanulids</taxon>
        <taxon>Asterales</taxon>
        <taxon>Asteraceae</taxon>
        <taxon>Asteroideae</taxon>
        <taxon>Heliantheae alliance</taxon>
        <taxon>Heliantheae</taxon>
        <taxon>Helianthus</taxon>
    </lineage>
</organism>
<dbReference type="Gene3D" id="3.40.605.10">
    <property type="entry name" value="Aldehyde Dehydrogenase, Chain A, domain 1"/>
    <property type="match status" value="1"/>
</dbReference>
<feature type="domain" description="Aldehyde dehydrogenase" evidence="1">
    <location>
        <begin position="2"/>
        <end position="73"/>
    </location>
</feature>
<name>A0A251SKP4_HELAN</name>
<evidence type="ECO:0000313" key="3">
    <source>
        <dbReference type="Proteomes" id="UP000215914"/>
    </source>
</evidence>
<reference evidence="3" key="1">
    <citation type="journal article" date="2017" name="Nature">
        <title>The sunflower genome provides insights into oil metabolism, flowering and Asterid evolution.</title>
        <authorList>
            <person name="Badouin H."/>
            <person name="Gouzy J."/>
            <person name="Grassa C.J."/>
            <person name="Murat F."/>
            <person name="Staton S.E."/>
            <person name="Cottret L."/>
            <person name="Lelandais-Briere C."/>
            <person name="Owens G.L."/>
            <person name="Carrere S."/>
            <person name="Mayjonade B."/>
            <person name="Legrand L."/>
            <person name="Gill N."/>
            <person name="Kane N.C."/>
            <person name="Bowers J.E."/>
            <person name="Hubner S."/>
            <person name="Bellec A."/>
            <person name="Berard A."/>
            <person name="Berges H."/>
            <person name="Blanchet N."/>
            <person name="Boniface M.C."/>
            <person name="Brunel D."/>
            <person name="Catrice O."/>
            <person name="Chaidir N."/>
            <person name="Claudel C."/>
            <person name="Donnadieu C."/>
            <person name="Faraut T."/>
            <person name="Fievet G."/>
            <person name="Helmstetter N."/>
            <person name="King M."/>
            <person name="Knapp S.J."/>
            <person name="Lai Z."/>
            <person name="Le Paslier M.C."/>
            <person name="Lippi Y."/>
            <person name="Lorenzon L."/>
            <person name="Mandel J.R."/>
            <person name="Marage G."/>
            <person name="Marchand G."/>
            <person name="Marquand E."/>
            <person name="Bret-Mestries E."/>
            <person name="Morien E."/>
            <person name="Nambeesan S."/>
            <person name="Nguyen T."/>
            <person name="Pegot-Espagnet P."/>
            <person name="Pouilly N."/>
            <person name="Raftis F."/>
            <person name="Sallet E."/>
            <person name="Schiex T."/>
            <person name="Thomas J."/>
            <person name="Vandecasteele C."/>
            <person name="Vares D."/>
            <person name="Vear F."/>
            <person name="Vautrin S."/>
            <person name="Crespi M."/>
            <person name="Mangin B."/>
            <person name="Burke J.M."/>
            <person name="Salse J."/>
            <person name="Munos S."/>
            <person name="Vincourt P."/>
            <person name="Rieseberg L.H."/>
            <person name="Langlade N.B."/>
        </authorList>
    </citation>
    <scope>NUCLEOTIDE SEQUENCE [LARGE SCALE GENOMIC DNA]</scope>
    <source>
        <strain evidence="3">cv. SF193</strain>
    </source>
</reference>
<dbReference type="Pfam" id="PF00171">
    <property type="entry name" value="Aldedh"/>
    <property type="match status" value="1"/>
</dbReference>
<dbReference type="PANTHER" id="PTHR11699">
    <property type="entry name" value="ALDEHYDE DEHYDROGENASE-RELATED"/>
    <property type="match status" value="1"/>
</dbReference>
<dbReference type="OMA" id="NCYHAVC"/>
<proteinExistence type="predicted"/>
<dbReference type="InterPro" id="IPR016163">
    <property type="entry name" value="Ald_DH_C"/>
</dbReference>
<protein>
    <submittedName>
        <fullName evidence="2">Putative aldehyde/histidinol dehydrogenase</fullName>
    </submittedName>
</protein>
<dbReference type="EMBL" id="CM007903">
    <property type="protein sequence ID" value="OTF98855.1"/>
    <property type="molecule type" value="Genomic_DNA"/>
</dbReference>
<dbReference type="Proteomes" id="UP000215914">
    <property type="component" value="Chromosome 14"/>
</dbReference>
<evidence type="ECO:0000259" key="1">
    <source>
        <dbReference type="Pfam" id="PF00171"/>
    </source>
</evidence>
<gene>
    <name evidence="2" type="ORF">HannXRQ_Chr14g0450221</name>
</gene>
<evidence type="ECO:0000313" key="2">
    <source>
        <dbReference type="EMBL" id="OTF98855.1"/>
    </source>
</evidence>
<accession>A0A251SKP4</accession>
<dbReference type="InterPro" id="IPR015590">
    <property type="entry name" value="Aldehyde_DH_dom"/>
</dbReference>
<keyword evidence="3" id="KW-1185">Reference proteome</keyword>
<dbReference type="AlphaFoldDB" id="A0A251SKP4"/>
<sequence length="112" mass="12932">MFRDINEVIRRANATHFGLAARVFTQNLDTANTLTRALKAGTVWINGFDVFDVAIPLGGYKMSGHGREKGISENIRSIRKIFENIRNIQKYPKTYIQISETIQNIRFRIFKK</sequence>